<dbReference type="SUPFAM" id="SSF53474">
    <property type="entry name" value="alpha/beta-Hydrolases"/>
    <property type="match status" value="1"/>
</dbReference>
<keyword evidence="2" id="KW-0378">Hydrolase</keyword>
<proteinExistence type="predicted"/>
<accession>A0AAU7UFM6</accession>
<dbReference type="EMBL" id="CP158300">
    <property type="protein sequence ID" value="XBV87257.1"/>
    <property type="molecule type" value="Genomic_DNA"/>
</dbReference>
<protein>
    <submittedName>
        <fullName evidence="2">Alpha/beta fold hydrolase</fullName>
    </submittedName>
</protein>
<evidence type="ECO:0000259" key="1">
    <source>
        <dbReference type="Pfam" id="PF12697"/>
    </source>
</evidence>
<reference evidence="2" key="1">
    <citation type="submission" date="2024-06" db="EMBL/GenBank/DDBJ databases">
        <title>Draft Genome Sequence of Deinococcus sonorensis Type Strain KR-87, a Biofilm Producing Representative of the Genus Deinococcus.</title>
        <authorList>
            <person name="Boren L.S."/>
            <person name="Grosso R.A."/>
            <person name="Hugenberg-Cox A.N."/>
            <person name="Hill J.T.E."/>
            <person name="Albert C.M."/>
            <person name="Tuohy J.M."/>
        </authorList>
    </citation>
    <scope>NUCLEOTIDE SEQUENCE</scope>
    <source>
        <strain evidence="2">KR-87</strain>
        <plasmid evidence="2">pDson02</plasmid>
    </source>
</reference>
<dbReference type="Gene3D" id="3.40.50.1820">
    <property type="entry name" value="alpha/beta hydrolase"/>
    <property type="match status" value="1"/>
</dbReference>
<geneLocation type="plasmid" evidence="2">
    <name>pDson02</name>
</geneLocation>
<dbReference type="GO" id="GO:0016787">
    <property type="term" value="F:hydrolase activity"/>
    <property type="evidence" value="ECO:0007669"/>
    <property type="project" value="UniProtKB-KW"/>
</dbReference>
<keyword evidence="2" id="KW-0614">Plasmid</keyword>
<dbReference type="Pfam" id="PF12697">
    <property type="entry name" value="Abhydrolase_6"/>
    <property type="match status" value="1"/>
</dbReference>
<dbReference type="KEGG" id="dsc:ABOD76_21415"/>
<evidence type="ECO:0000313" key="2">
    <source>
        <dbReference type="EMBL" id="XBV87257.1"/>
    </source>
</evidence>
<dbReference type="RefSeq" id="WP_350245407.1">
    <property type="nucleotide sequence ID" value="NZ_CP158300.1"/>
</dbReference>
<name>A0AAU7UFM6_9DEIO</name>
<dbReference type="InterPro" id="IPR050266">
    <property type="entry name" value="AB_hydrolase_sf"/>
</dbReference>
<gene>
    <name evidence="2" type="ORF">ABOD76_21415</name>
</gene>
<organism evidence="2">
    <name type="scientific">Deinococcus sonorensis KR-87</name>
    <dbReference type="NCBI Taxonomy" id="694439"/>
    <lineage>
        <taxon>Bacteria</taxon>
        <taxon>Thermotogati</taxon>
        <taxon>Deinococcota</taxon>
        <taxon>Deinococci</taxon>
        <taxon>Deinococcales</taxon>
        <taxon>Deinococcaceae</taxon>
        <taxon>Deinococcus</taxon>
    </lineage>
</organism>
<sequence length="215" mass="22867">MPTVLLPGTLCDAALWTEVKLPAGAYVVPTIQGASLNEAARGALDGISGPLHLIGFSLGAIVAFEMLRQLPQRVARLTLLSANPRPPTPQQLITWNEQERQVRAGHFGSVVEALAGGPHGPVLAEMAHRVGPSTFLHQLALLRTRPDSRPDLARWRGALTLLAGQNDPVTPPDLALEMQRLAPQAQLKVVPHAGHYLPLDAPALISAALLEVAHA</sequence>
<dbReference type="PANTHER" id="PTHR43798">
    <property type="entry name" value="MONOACYLGLYCEROL LIPASE"/>
    <property type="match status" value="1"/>
</dbReference>
<dbReference type="InterPro" id="IPR029058">
    <property type="entry name" value="AB_hydrolase_fold"/>
</dbReference>
<dbReference type="InterPro" id="IPR000073">
    <property type="entry name" value="AB_hydrolase_1"/>
</dbReference>
<feature type="domain" description="AB hydrolase-1" evidence="1">
    <location>
        <begin position="40"/>
        <end position="206"/>
    </location>
</feature>
<dbReference type="AlphaFoldDB" id="A0AAU7UFM6"/>